<comment type="caution">
    <text evidence="2">The sequence shown here is derived from an EMBL/GenBank/DDBJ whole genome shotgun (WGS) entry which is preliminary data.</text>
</comment>
<gene>
    <name evidence="2" type="ORF">ACFFF7_02155</name>
</gene>
<sequence length="132" mass="14754">MPGLNLARRALLHGTLATATADAGGGTQARRPDRRAGIHSHLGNTPGRPIDEPAWRNFLEQVEGMGLAILGTRWRRMSPANIGPNRFHQCHTVSWHRSSQRSYSRSSTFRSDRGNHTYIITTRRITSGEELK</sequence>
<protein>
    <submittedName>
        <fullName evidence="2">Uncharacterized protein</fullName>
    </submittedName>
</protein>
<evidence type="ECO:0000256" key="1">
    <source>
        <dbReference type="SAM" id="MobiDB-lite"/>
    </source>
</evidence>
<keyword evidence="3" id="KW-1185">Reference proteome</keyword>
<proteinExistence type="predicted"/>
<dbReference type="EMBL" id="JBHLTL010000001">
    <property type="protein sequence ID" value="MFC0588209.1"/>
    <property type="molecule type" value="Genomic_DNA"/>
</dbReference>
<evidence type="ECO:0000313" key="3">
    <source>
        <dbReference type="Proteomes" id="UP001589943"/>
    </source>
</evidence>
<reference evidence="2 3" key="1">
    <citation type="submission" date="2024-09" db="EMBL/GenBank/DDBJ databases">
        <authorList>
            <person name="Sun Q."/>
            <person name="Mori K."/>
        </authorList>
    </citation>
    <scope>NUCLEOTIDE SEQUENCE [LARGE SCALE GENOMIC DNA]</scope>
    <source>
        <strain evidence="2 3">NCAIM B.02537</strain>
    </source>
</reference>
<dbReference type="Proteomes" id="UP001589943">
    <property type="component" value="Unassembled WGS sequence"/>
</dbReference>
<evidence type="ECO:0000313" key="2">
    <source>
        <dbReference type="EMBL" id="MFC0588209.1"/>
    </source>
</evidence>
<feature type="region of interest" description="Disordered" evidence="1">
    <location>
        <begin position="18"/>
        <end position="49"/>
    </location>
</feature>
<dbReference type="RefSeq" id="WP_379479716.1">
    <property type="nucleotide sequence ID" value="NZ_JBHLTL010000001.1"/>
</dbReference>
<name>A0ABV6PEH6_9SPHN</name>
<accession>A0ABV6PEH6</accession>
<organism evidence="2 3">
    <name type="scientific">Novosphingobium aquiterrae</name>
    <dbReference type="NCBI Taxonomy" id="624388"/>
    <lineage>
        <taxon>Bacteria</taxon>
        <taxon>Pseudomonadati</taxon>
        <taxon>Pseudomonadota</taxon>
        <taxon>Alphaproteobacteria</taxon>
        <taxon>Sphingomonadales</taxon>
        <taxon>Sphingomonadaceae</taxon>
        <taxon>Novosphingobium</taxon>
    </lineage>
</organism>